<dbReference type="SUPFAM" id="SSF57716">
    <property type="entry name" value="Glucocorticoid receptor-like (DNA-binding domain)"/>
    <property type="match status" value="1"/>
</dbReference>
<organism evidence="1 2">
    <name type="scientific">Tepidibacter formicigenes DSM 15518</name>
    <dbReference type="NCBI Taxonomy" id="1123349"/>
    <lineage>
        <taxon>Bacteria</taxon>
        <taxon>Bacillati</taxon>
        <taxon>Bacillota</taxon>
        <taxon>Clostridia</taxon>
        <taxon>Peptostreptococcales</taxon>
        <taxon>Peptostreptococcaceae</taxon>
        <taxon>Tepidibacter</taxon>
    </lineage>
</organism>
<gene>
    <name evidence="1" type="ORF">SAMN02744037_02391</name>
</gene>
<dbReference type="Proteomes" id="UP000242497">
    <property type="component" value="Unassembled WGS sequence"/>
</dbReference>
<name>A0A1M6SNR4_9FIRM</name>
<sequence length="74" mass="8702">MLKCKICGKGIKNTNLIVIDRNYYCIRCLKKLIKKATKGKGRYYTHLQDRIFISFIKEGKMVVDEFRLSELITV</sequence>
<proteinExistence type="predicted"/>
<dbReference type="STRING" id="1123349.SAMN02744037_02391"/>
<dbReference type="EMBL" id="FRAE01000074">
    <property type="protein sequence ID" value="SHK46248.1"/>
    <property type="molecule type" value="Genomic_DNA"/>
</dbReference>
<keyword evidence="2" id="KW-1185">Reference proteome</keyword>
<reference evidence="2" key="1">
    <citation type="submission" date="2016-11" db="EMBL/GenBank/DDBJ databases">
        <authorList>
            <person name="Varghese N."/>
            <person name="Submissions S."/>
        </authorList>
    </citation>
    <scope>NUCLEOTIDE SEQUENCE [LARGE SCALE GENOMIC DNA]</scope>
    <source>
        <strain evidence="2">DSM 15518</strain>
    </source>
</reference>
<protein>
    <submittedName>
        <fullName evidence="1">Uncharacterized protein</fullName>
    </submittedName>
</protein>
<evidence type="ECO:0000313" key="2">
    <source>
        <dbReference type="Proteomes" id="UP000242497"/>
    </source>
</evidence>
<dbReference type="RefSeq" id="WP_072890283.1">
    <property type="nucleotide sequence ID" value="NZ_FRAE01000074.1"/>
</dbReference>
<accession>A0A1M6SNR4</accession>
<evidence type="ECO:0000313" key="1">
    <source>
        <dbReference type="EMBL" id="SHK46248.1"/>
    </source>
</evidence>
<dbReference type="AlphaFoldDB" id="A0A1M6SNR4"/>